<accession>A0ABU5E5K1</accession>
<comment type="caution">
    <text evidence="4">The sequence shown here is derived from an EMBL/GenBank/DDBJ whole genome shotgun (WGS) entry which is preliminary data.</text>
</comment>
<dbReference type="Pfam" id="PF00691">
    <property type="entry name" value="OmpA"/>
    <property type="match status" value="1"/>
</dbReference>
<organism evidence="4 5">
    <name type="scientific">Dongia rigui</name>
    <dbReference type="NCBI Taxonomy" id="940149"/>
    <lineage>
        <taxon>Bacteria</taxon>
        <taxon>Pseudomonadati</taxon>
        <taxon>Pseudomonadota</taxon>
        <taxon>Alphaproteobacteria</taxon>
        <taxon>Rhodospirillales</taxon>
        <taxon>Dongiaceae</taxon>
        <taxon>Dongia</taxon>
    </lineage>
</organism>
<evidence type="ECO:0000313" key="4">
    <source>
        <dbReference type="EMBL" id="MDY0874474.1"/>
    </source>
</evidence>
<feature type="region of interest" description="Disordered" evidence="2">
    <location>
        <begin position="156"/>
        <end position="191"/>
    </location>
</feature>
<dbReference type="InterPro" id="IPR050330">
    <property type="entry name" value="Bact_OuterMem_StrucFunc"/>
</dbReference>
<dbReference type="SUPFAM" id="SSF103088">
    <property type="entry name" value="OmpA-like"/>
    <property type="match status" value="1"/>
</dbReference>
<keyword evidence="1" id="KW-0472">Membrane</keyword>
<dbReference type="PANTHER" id="PTHR30329">
    <property type="entry name" value="STATOR ELEMENT OF FLAGELLAR MOTOR COMPLEX"/>
    <property type="match status" value="1"/>
</dbReference>
<evidence type="ECO:0000313" key="5">
    <source>
        <dbReference type="Proteomes" id="UP001271769"/>
    </source>
</evidence>
<keyword evidence="5" id="KW-1185">Reference proteome</keyword>
<dbReference type="InterPro" id="IPR036737">
    <property type="entry name" value="OmpA-like_sf"/>
</dbReference>
<feature type="compositionally biased region" description="Low complexity" evidence="2">
    <location>
        <begin position="177"/>
        <end position="189"/>
    </location>
</feature>
<feature type="region of interest" description="Disordered" evidence="2">
    <location>
        <begin position="114"/>
        <end position="138"/>
    </location>
</feature>
<gene>
    <name evidence="4" type="ORF">SMD31_21220</name>
</gene>
<evidence type="ECO:0000259" key="3">
    <source>
        <dbReference type="PROSITE" id="PS51123"/>
    </source>
</evidence>
<dbReference type="InterPro" id="IPR006665">
    <property type="entry name" value="OmpA-like"/>
</dbReference>
<dbReference type="PANTHER" id="PTHR30329:SF21">
    <property type="entry name" value="LIPOPROTEIN YIAD-RELATED"/>
    <property type="match status" value="1"/>
</dbReference>
<sequence length="455" mass="45927">MVDFSDLAASRGVAVAEAVGRFALTSGSALRPFLPHSRYQMRRWATVAAFITIAGCSSFGGDTQHPAQDAAAKQAAADAAKASGEAAKASGEAAATQSASAAASSGAATAGVPDINSVPKSAPVPADLDAGVQPGLSADRTNAQYTDESLTAPGEAVARPAAPVAATPPAPTPAPLPAAATAPAGTPAPQIAGVTQQPLTPPVVGQYPAPQMTQVGTVSQGYVGTPQPGSKPLGGGTVGNGYIVQPGAVPQASAPTVVATPVMVDYSSVAAGGTYGYASYSPYQRNNPAQAYYRSPYGVTQPVAYGGAALQPGGFQPYAQPGYQSYAPAAVPPLPAAGQPVGVVFFNNGSAKLGRDDQRVVKQIAEMHRYYGGVVRIVGHASQRTGNMNPYAQDQVNYAVSMKRANAIARALTRRGVPAGLIQVAAAGSANPVAVETMPVGEANNRRVEIYLSAY</sequence>
<evidence type="ECO:0000256" key="2">
    <source>
        <dbReference type="SAM" id="MobiDB-lite"/>
    </source>
</evidence>
<dbReference type="RefSeq" id="WP_320502942.1">
    <property type="nucleotide sequence ID" value="NZ_JAXCLX010000005.1"/>
</dbReference>
<dbReference type="EMBL" id="JAXCLX010000005">
    <property type="protein sequence ID" value="MDY0874474.1"/>
    <property type="molecule type" value="Genomic_DNA"/>
</dbReference>
<dbReference type="Gene3D" id="3.30.1330.60">
    <property type="entry name" value="OmpA-like domain"/>
    <property type="match status" value="1"/>
</dbReference>
<proteinExistence type="predicted"/>
<dbReference type="Proteomes" id="UP001271769">
    <property type="component" value="Unassembled WGS sequence"/>
</dbReference>
<dbReference type="CDD" id="cd07185">
    <property type="entry name" value="OmpA_C-like"/>
    <property type="match status" value="1"/>
</dbReference>
<reference evidence="4 5" key="1">
    <citation type="journal article" date="2013" name="Antonie Van Leeuwenhoek">
        <title>Dongia rigui sp. nov., isolated from freshwater of a large wetland in Korea.</title>
        <authorList>
            <person name="Baik K.S."/>
            <person name="Hwang Y.M."/>
            <person name="Choi J.S."/>
            <person name="Kwon J."/>
            <person name="Seong C.N."/>
        </authorList>
    </citation>
    <scope>NUCLEOTIDE SEQUENCE [LARGE SCALE GENOMIC DNA]</scope>
    <source>
        <strain evidence="4 5">04SU4-P</strain>
    </source>
</reference>
<protein>
    <submittedName>
        <fullName evidence="4">OmpA family protein</fullName>
    </submittedName>
</protein>
<name>A0ABU5E5K1_9PROT</name>
<dbReference type="PROSITE" id="PS51123">
    <property type="entry name" value="OMPA_2"/>
    <property type="match status" value="1"/>
</dbReference>
<feature type="compositionally biased region" description="Pro residues" evidence="2">
    <location>
        <begin position="166"/>
        <end position="176"/>
    </location>
</feature>
<evidence type="ECO:0000256" key="1">
    <source>
        <dbReference type="PROSITE-ProRule" id="PRU00473"/>
    </source>
</evidence>
<feature type="domain" description="OmpA-like" evidence="3">
    <location>
        <begin position="333"/>
        <end position="455"/>
    </location>
</feature>
<feature type="compositionally biased region" description="Low complexity" evidence="2">
    <location>
        <begin position="156"/>
        <end position="165"/>
    </location>
</feature>